<reference evidence="1 2" key="1">
    <citation type="journal article" date="2019" name="Nat. Ecol. Evol.">
        <title>Megaphylogeny resolves global patterns of mushroom evolution.</title>
        <authorList>
            <person name="Varga T."/>
            <person name="Krizsan K."/>
            <person name="Foldi C."/>
            <person name="Dima B."/>
            <person name="Sanchez-Garcia M."/>
            <person name="Sanchez-Ramirez S."/>
            <person name="Szollosi G.J."/>
            <person name="Szarkandi J.G."/>
            <person name="Papp V."/>
            <person name="Albert L."/>
            <person name="Andreopoulos W."/>
            <person name="Angelini C."/>
            <person name="Antonin V."/>
            <person name="Barry K.W."/>
            <person name="Bougher N.L."/>
            <person name="Buchanan P."/>
            <person name="Buyck B."/>
            <person name="Bense V."/>
            <person name="Catcheside P."/>
            <person name="Chovatia M."/>
            <person name="Cooper J."/>
            <person name="Damon W."/>
            <person name="Desjardin D."/>
            <person name="Finy P."/>
            <person name="Geml J."/>
            <person name="Haridas S."/>
            <person name="Hughes K."/>
            <person name="Justo A."/>
            <person name="Karasinski D."/>
            <person name="Kautmanova I."/>
            <person name="Kiss B."/>
            <person name="Kocsube S."/>
            <person name="Kotiranta H."/>
            <person name="LaButti K.M."/>
            <person name="Lechner B.E."/>
            <person name="Liimatainen K."/>
            <person name="Lipzen A."/>
            <person name="Lukacs Z."/>
            <person name="Mihaltcheva S."/>
            <person name="Morgado L.N."/>
            <person name="Niskanen T."/>
            <person name="Noordeloos M.E."/>
            <person name="Ohm R.A."/>
            <person name="Ortiz-Santana B."/>
            <person name="Ovrebo C."/>
            <person name="Racz N."/>
            <person name="Riley R."/>
            <person name="Savchenko A."/>
            <person name="Shiryaev A."/>
            <person name="Soop K."/>
            <person name="Spirin V."/>
            <person name="Szebenyi C."/>
            <person name="Tomsovsky M."/>
            <person name="Tulloss R.E."/>
            <person name="Uehling J."/>
            <person name="Grigoriev I.V."/>
            <person name="Vagvolgyi C."/>
            <person name="Papp T."/>
            <person name="Martin F.M."/>
            <person name="Miettinen O."/>
            <person name="Hibbett D.S."/>
            <person name="Nagy L.G."/>
        </authorList>
    </citation>
    <scope>NUCLEOTIDE SEQUENCE [LARGE SCALE GENOMIC DNA]</scope>
    <source>
        <strain evidence="1 2">NL-1719</strain>
    </source>
</reference>
<feature type="non-terminal residue" evidence="1">
    <location>
        <position position="1"/>
    </location>
</feature>
<dbReference type="Proteomes" id="UP000308600">
    <property type="component" value="Unassembled WGS sequence"/>
</dbReference>
<sequence>LFQLRSGHIPLQAHLHKIHATASPLCARCQLREKETPFHVIMRCPAYNAQREELRKASGYQSLSFPHLLSHTKLFPSLFAFLRDINRLVKNFGTITPPQLKDQT</sequence>
<protein>
    <submittedName>
        <fullName evidence="1">Uncharacterized protein</fullName>
    </submittedName>
</protein>
<keyword evidence="2" id="KW-1185">Reference proteome</keyword>
<organism evidence="1 2">
    <name type="scientific">Pluteus cervinus</name>
    <dbReference type="NCBI Taxonomy" id="181527"/>
    <lineage>
        <taxon>Eukaryota</taxon>
        <taxon>Fungi</taxon>
        <taxon>Dikarya</taxon>
        <taxon>Basidiomycota</taxon>
        <taxon>Agaricomycotina</taxon>
        <taxon>Agaricomycetes</taxon>
        <taxon>Agaricomycetidae</taxon>
        <taxon>Agaricales</taxon>
        <taxon>Pluteineae</taxon>
        <taxon>Pluteaceae</taxon>
        <taxon>Pluteus</taxon>
    </lineage>
</organism>
<evidence type="ECO:0000313" key="1">
    <source>
        <dbReference type="EMBL" id="TFK58857.1"/>
    </source>
</evidence>
<gene>
    <name evidence="1" type="ORF">BDN72DRAFT_781493</name>
</gene>
<proteinExistence type="predicted"/>
<accession>A0ACD2ZZT5</accession>
<dbReference type="EMBL" id="ML209169">
    <property type="protein sequence ID" value="TFK58857.1"/>
    <property type="molecule type" value="Genomic_DNA"/>
</dbReference>
<name>A0ACD2ZZT5_9AGAR</name>
<evidence type="ECO:0000313" key="2">
    <source>
        <dbReference type="Proteomes" id="UP000308600"/>
    </source>
</evidence>